<name>A0A5E4N4Q2_9HEMI</name>
<evidence type="ECO:0008006" key="3">
    <source>
        <dbReference type="Google" id="ProtNLM"/>
    </source>
</evidence>
<evidence type="ECO:0000313" key="1">
    <source>
        <dbReference type="EMBL" id="VVC37556.1"/>
    </source>
</evidence>
<dbReference type="AlphaFoldDB" id="A0A5E4N4Q2"/>
<evidence type="ECO:0000313" key="2">
    <source>
        <dbReference type="Proteomes" id="UP000325440"/>
    </source>
</evidence>
<dbReference type="EMBL" id="CABPRJ010001449">
    <property type="protein sequence ID" value="VVC37556.1"/>
    <property type="molecule type" value="Genomic_DNA"/>
</dbReference>
<accession>A0A5E4N4Q2</accession>
<protein>
    <recommendedName>
        <fullName evidence="3">Reverse transcriptase domain</fullName>
    </recommendedName>
</protein>
<dbReference type="Proteomes" id="UP000325440">
    <property type="component" value="Unassembled WGS sequence"/>
</dbReference>
<gene>
    <name evidence="1" type="ORF">CINCED_3A017344</name>
</gene>
<sequence>MTKSTPLKWLPVLSNIAPPKLRREHALLQEWKKDLTRDKFNISYKWESDWTIENPDNQKLVINPTIIQPGFELKRNTWVTLNRIRTGHGRSGHIMYKWGMRDTETCDCGYESQTINHITTICSIRAFPGTMEDIHLVKDEAVEWMKNLDLELPYGKPLVYFMLVMNLHFINMFVYF</sequence>
<dbReference type="OrthoDB" id="6577684at2759"/>
<keyword evidence="2" id="KW-1185">Reference proteome</keyword>
<proteinExistence type="predicted"/>
<reference evidence="1 2" key="1">
    <citation type="submission" date="2019-08" db="EMBL/GenBank/DDBJ databases">
        <authorList>
            <person name="Alioto T."/>
            <person name="Alioto T."/>
            <person name="Gomez Garrido J."/>
        </authorList>
    </citation>
    <scope>NUCLEOTIDE SEQUENCE [LARGE SCALE GENOMIC DNA]</scope>
</reference>
<organism evidence="1 2">
    <name type="scientific">Cinara cedri</name>
    <dbReference type="NCBI Taxonomy" id="506608"/>
    <lineage>
        <taxon>Eukaryota</taxon>
        <taxon>Metazoa</taxon>
        <taxon>Ecdysozoa</taxon>
        <taxon>Arthropoda</taxon>
        <taxon>Hexapoda</taxon>
        <taxon>Insecta</taxon>
        <taxon>Pterygota</taxon>
        <taxon>Neoptera</taxon>
        <taxon>Paraneoptera</taxon>
        <taxon>Hemiptera</taxon>
        <taxon>Sternorrhyncha</taxon>
        <taxon>Aphidomorpha</taxon>
        <taxon>Aphidoidea</taxon>
        <taxon>Aphididae</taxon>
        <taxon>Lachninae</taxon>
        <taxon>Cinara</taxon>
    </lineage>
</organism>